<evidence type="ECO:0000256" key="1">
    <source>
        <dbReference type="SAM" id="MobiDB-lite"/>
    </source>
</evidence>
<dbReference type="Proteomes" id="UP000485058">
    <property type="component" value="Unassembled WGS sequence"/>
</dbReference>
<organism evidence="2 3">
    <name type="scientific">Haematococcus lacustris</name>
    <name type="common">Green alga</name>
    <name type="synonym">Haematococcus pluvialis</name>
    <dbReference type="NCBI Taxonomy" id="44745"/>
    <lineage>
        <taxon>Eukaryota</taxon>
        <taxon>Viridiplantae</taxon>
        <taxon>Chlorophyta</taxon>
        <taxon>core chlorophytes</taxon>
        <taxon>Chlorophyceae</taxon>
        <taxon>CS clade</taxon>
        <taxon>Chlamydomonadales</taxon>
        <taxon>Haematococcaceae</taxon>
        <taxon>Haematococcus</taxon>
    </lineage>
</organism>
<evidence type="ECO:0000313" key="3">
    <source>
        <dbReference type="Proteomes" id="UP000485058"/>
    </source>
</evidence>
<keyword evidence="3" id="KW-1185">Reference proteome</keyword>
<dbReference type="AlphaFoldDB" id="A0A699ZC87"/>
<name>A0A699ZC87_HAELA</name>
<dbReference type="EMBL" id="BLLF01000572">
    <property type="protein sequence ID" value="GFH13082.1"/>
    <property type="molecule type" value="Genomic_DNA"/>
</dbReference>
<protein>
    <submittedName>
        <fullName evidence="2">Uncharacterized protein</fullName>
    </submittedName>
</protein>
<feature type="region of interest" description="Disordered" evidence="1">
    <location>
        <begin position="1"/>
        <end position="47"/>
    </location>
</feature>
<reference evidence="2 3" key="1">
    <citation type="submission" date="2020-02" db="EMBL/GenBank/DDBJ databases">
        <title>Draft genome sequence of Haematococcus lacustris strain NIES-144.</title>
        <authorList>
            <person name="Morimoto D."/>
            <person name="Nakagawa S."/>
            <person name="Yoshida T."/>
            <person name="Sawayama S."/>
        </authorList>
    </citation>
    <scope>NUCLEOTIDE SEQUENCE [LARGE SCALE GENOMIC DNA]</scope>
    <source>
        <strain evidence="2 3">NIES-144</strain>
    </source>
</reference>
<sequence length="171" mass="17213">MERTARSPPVAAPAAVRPGSTPGLLPVRPGSLASPPTPTAPAPSPAGFPRMPAATALAPPTASLLNPLPTSGPRLAPIMLTPAAAGERGCRVHTVRRERAAEPRATRLGRRSASTCGQVQQLHQGGAVAIGGQQRLGLHAQPQCMLCSLSCCPCQQAGGQGLGATSATEVS</sequence>
<gene>
    <name evidence="2" type="ORF">HaLaN_08891</name>
</gene>
<feature type="compositionally biased region" description="Pro residues" evidence="1">
    <location>
        <begin position="35"/>
        <end position="46"/>
    </location>
</feature>
<accession>A0A699ZC87</accession>
<feature type="compositionally biased region" description="Low complexity" evidence="1">
    <location>
        <begin position="1"/>
        <end position="18"/>
    </location>
</feature>
<comment type="caution">
    <text evidence="2">The sequence shown here is derived from an EMBL/GenBank/DDBJ whole genome shotgun (WGS) entry which is preliminary data.</text>
</comment>
<proteinExistence type="predicted"/>
<evidence type="ECO:0000313" key="2">
    <source>
        <dbReference type="EMBL" id="GFH13082.1"/>
    </source>
</evidence>